<evidence type="ECO:0000256" key="6">
    <source>
        <dbReference type="ARBA" id="ARBA00023010"/>
    </source>
</evidence>
<dbReference type="GO" id="GO:0051028">
    <property type="term" value="P:mRNA transport"/>
    <property type="evidence" value="ECO:0007669"/>
    <property type="project" value="UniProtKB-KW"/>
</dbReference>
<name>G1Q069_MYOLU</name>
<dbReference type="GO" id="GO:0017056">
    <property type="term" value="F:structural constituent of nuclear pore"/>
    <property type="evidence" value="ECO:0007669"/>
    <property type="project" value="TreeGrafter"/>
</dbReference>
<dbReference type="GO" id="GO:0044613">
    <property type="term" value="C:nuclear pore central transport channel"/>
    <property type="evidence" value="ECO:0007669"/>
    <property type="project" value="TreeGrafter"/>
</dbReference>
<comment type="subcellular location">
    <subcellularLocation>
        <location evidence="1">Nucleus</location>
        <location evidence="1">Nuclear pore complex</location>
    </subcellularLocation>
</comment>
<keyword evidence="2" id="KW-0813">Transport</keyword>
<dbReference type="InterPro" id="IPR024864">
    <property type="entry name" value="Nup54/Nup57/Nup44"/>
</dbReference>
<dbReference type="InParanoid" id="G1Q069"/>
<dbReference type="AlphaFoldDB" id="G1Q069"/>
<dbReference type="OMA" id="SMAGTED"/>
<evidence type="ECO:0000259" key="10">
    <source>
        <dbReference type="Pfam" id="PF13874"/>
    </source>
</evidence>
<protein>
    <recommendedName>
        <fullName evidence="10">Nucleoporin Nup54 alpha-helical domain-containing protein</fullName>
    </recommendedName>
</protein>
<accession>G1Q069</accession>
<evidence type="ECO:0000256" key="2">
    <source>
        <dbReference type="ARBA" id="ARBA00022448"/>
    </source>
</evidence>
<keyword evidence="8" id="KW-0539">Nucleus</keyword>
<feature type="domain" description="Nucleoporin Nup54 alpha-helical" evidence="10">
    <location>
        <begin position="82"/>
        <end position="218"/>
    </location>
</feature>
<evidence type="ECO:0000256" key="5">
    <source>
        <dbReference type="ARBA" id="ARBA00022927"/>
    </source>
</evidence>
<evidence type="ECO:0000313" key="11">
    <source>
        <dbReference type="Ensembl" id="ENSMLUP00000017101.1"/>
    </source>
</evidence>
<keyword evidence="4" id="KW-0509">mRNA transport</keyword>
<evidence type="ECO:0000256" key="9">
    <source>
        <dbReference type="ARBA" id="ARBA00060798"/>
    </source>
</evidence>
<evidence type="ECO:0000256" key="1">
    <source>
        <dbReference type="ARBA" id="ARBA00004567"/>
    </source>
</evidence>
<keyword evidence="12" id="KW-1185">Reference proteome</keyword>
<evidence type="ECO:0000313" key="12">
    <source>
        <dbReference type="Proteomes" id="UP000001074"/>
    </source>
</evidence>
<evidence type="ECO:0000256" key="7">
    <source>
        <dbReference type="ARBA" id="ARBA00023132"/>
    </source>
</evidence>
<keyword evidence="3" id="KW-0677">Repeat</keyword>
<dbReference type="HOGENOM" id="CLU_984556_0_0_1"/>
<keyword evidence="7" id="KW-0906">Nuclear pore complex</keyword>
<proteinExistence type="inferred from homology"/>
<reference evidence="11 12" key="1">
    <citation type="journal article" date="2011" name="Nature">
        <title>A high-resolution map of human evolutionary constraint using 29 mammals.</title>
        <authorList>
            <person name="Lindblad-Toh K."/>
            <person name="Garber M."/>
            <person name="Zuk O."/>
            <person name="Lin M.F."/>
            <person name="Parker B.J."/>
            <person name="Washietl S."/>
            <person name="Kheradpour P."/>
            <person name="Ernst J."/>
            <person name="Jordan G."/>
            <person name="Mauceli E."/>
            <person name="Ward L.D."/>
            <person name="Lowe C.B."/>
            <person name="Holloway A.K."/>
            <person name="Clamp M."/>
            <person name="Gnerre S."/>
            <person name="Alfoldi J."/>
            <person name="Beal K."/>
            <person name="Chang J."/>
            <person name="Clawson H."/>
            <person name="Cuff J."/>
            <person name="Di Palma F."/>
            <person name="Fitzgerald S."/>
            <person name="Flicek P."/>
            <person name="Guttman M."/>
            <person name="Hubisz M.J."/>
            <person name="Jaffe D.B."/>
            <person name="Jungreis I."/>
            <person name="Kent W.J."/>
            <person name="Kostka D."/>
            <person name="Lara M."/>
            <person name="Martins A.L."/>
            <person name="Massingham T."/>
            <person name="Moltke I."/>
            <person name="Raney B.J."/>
            <person name="Rasmussen M.D."/>
            <person name="Robinson J."/>
            <person name="Stark A."/>
            <person name="Vilella A.J."/>
            <person name="Wen J."/>
            <person name="Xie X."/>
            <person name="Zody M.C."/>
            <person name="Baldwin J."/>
            <person name="Bloom T."/>
            <person name="Chin C.W."/>
            <person name="Heiman D."/>
            <person name="Nicol R."/>
            <person name="Nusbaum C."/>
            <person name="Young S."/>
            <person name="Wilkinson J."/>
            <person name="Worley K.C."/>
            <person name="Kovar C.L."/>
            <person name="Muzny D.M."/>
            <person name="Gibbs R.A."/>
            <person name="Cree A."/>
            <person name="Dihn H.H."/>
            <person name="Fowler G."/>
            <person name="Jhangiani S."/>
            <person name="Joshi V."/>
            <person name="Lee S."/>
            <person name="Lewis L.R."/>
            <person name="Nazareth L.V."/>
            <person name="Okwuonu G."/>
            <person name="Santibanez J."/>
            <person name="Warren W.C."/>
            <person name="Mardis E.R."/>
            <person name="Weinstock G.M."/>
            <person name="Wilson R.K."/>
            <person name="Delehaunty K."/>
            <person name="Dooling D."/>
            <person name="Fronik C."/>
            <person name="Fulton L."/>
            <person name="Fulton B."/>
            <person name="Graves T."/>
            <person name="Minx P."/>
            <person name="Sodergren E."/>
            <person name="Birney E."/>
            <person name="Margulies E.H."/>
            <person name="Herrero J."/>
            <person name="Green E.D."/>
            <person name="Haussler D."/>
            <person name="Siepel A."/>
            <person name="Goldman N."/>
            <person name="Pollard K.S."/>
            <person name="Pedersen J.S."/>
            <person name="Lander E.S."/>
            <person name="Kellis M."/>
        </authorList>
    </citation>
    <scope>NUCLEOTIDE SEQUENCE [LARGE SCALE GENOMIC DNA]</scope>
</reference>
<organism evidence="11 12">
    <name type="scientific">Myotis lucifugus</name>
    <name type="common">Little brown bat</name>
    <dbReference type="NCBI Taxonomy" id="59463"/>
    <lineage>
        <taxon>Eukaryota</taxon>
        <taxon>Metazoa</taxon>
        <taxon>Chordata</taxon>
        <taxon>Craniata</taxon>
        <taxon>Vertebrata</taxon>
        <taxon>Euteleostomi</taxon>
        <taxon>Mammalia</taxon>
        <taxon>Eutheria</taxon>
        <taxon>Laurasiatheria</taxon>
        <taxon>Chiroptera</taxon>
        <taxon>Yangochiroptera</taxon>
        <taxon>Vespertilionidae</taxon>
        <taxon>Myotis</taxon>
    </lineage>
</organism>
<reference evidence="11" key="2">
    <citation type="submission" date="2025-08" db="UniProtKB">
        <authorList>
            <consortium name="Ensembl"/>
        </authorList>
    </citation>
    <scope>IDENTIFICATION</scope>
</reference>
<dbReference type="GO" id="GO:0006607">
    <property type="term" value="P:NLS-bearing protein import into nucleus"/>
    <property type="evidence" value="ECO:0007669"/>
    <property type="project" value="TreeGrafter"/>
</dbReference>
<evidence type="ECO:0000256" key="8">
    <source>
        <dbReference type="ARBA" id="ARBA00023242"/>
    </source>
</evidence>
<comment type="similarity">
    <text evidence="9">Belongs to the NUP54 family.</text>
</comment>
<dbReference type="EMBL" id="AAPE02046211">
    <property type="status" value="NOT_ANNOTATED_CDS"/>
    <property type="molecule type" value="Genomic_DNA"/>
</dbReference>
<evidence type="ECO:0000256" key="3">
    <source>
        <dbReference type="ARBA" id="ARBA00022737"/>
    </source>
</evidence>
<dbReference type="Pfam" id="PF13874">
    <property type="entry name" value="Nup54"/>
    <property type="match status" value="1"/>
</dbReference>
<dbReference type="eggNOG" id="KOG3091">
    <property type="taxonomic scope" value="Eukaryota"/>
</dbReference>
<keyword evidence="5" id="KW-0653">Protein transport</keyword>
<dbReference type="GO" id="GO:0006999">
    <property type="term" value="P:nuclear pore organization"/>
    <property type="evidence" value="ECO:0007669"/>
    <property type="project" value="TreeGrafter"/>
</dbReference>
<dbReference type="PANTHER" id="PTHR13000">
    <property type="entry name" value="NUCLEOPORIN P54"/>
    <property type="match status" value="1"/>
</dbReference>
<sequence length="243" mass="27449">QALTVKAEGIDALPADQTDVDICVIERSPNGTSRRAPATRLDAHFEPPNIEALRQRLCVTLSMAGTEDSLSRQQIQQLLQNPPVADPVLWEQAKVDNPDFGKFVPEPVVSFKELRRRPKGQDQMTKQHQPRLDIRAEDTGELQKNQTTAVAKIAQHKRKLMGLSCQTSQALGTQEVQSRSGYAVHADEEPLSVQLDTVQCELDAPTQAKDRLREAMFQIRMQNHFEHQYIDAELLQEIMQHLE</sequence>
<dbReference type="Gene3D" id="1.20.5.490">
    <property type="entry name" value="Single helix bin"/>
    <property type="match status" value="1"/>
</dbReference>
<dbReference type="GeneTree" id="ENSGT00940000165029"/>
<dbReference type="Proteomes" id="UP000001074">
    <property type="component" value="Unassembled WGS sequence"/>
</dbReference>
<dbReference type="FunFam" id="1.20.5.490:FF:000003">
    <property type="entry name" value="nucleoporin p54 isoform X1"/>
    <property type="match status" value="1"/>
</dbReference>
<evidence type="ECO:0000256" key="4">
    <source>
        <dbReference type="ARBA" id="ARBA00022816"/>
    </source>
</evidence>
<dbReference type="PANTHER" id="PTHR13000:SF0">
    <property type="entry name" value="NUCLEOPORIN P54"/>
    <property type="match status" value="1"/>
</dbReference>
<dbReference type="InterPro" id="IPR025712">
    <property type="entry name" value="Nup54_alpha-helical_dom"/>
</dbReference>
<dbReference type="GO" id="GO:0036228">
    <property type="term" value="P:protein localization to nuclear inner membrane"/>
    <property type="evidence" value="ECO:0007669"/>
    <property type="project" value="TreeGrafter"/>
</dbReference>
<keyword evidence="6" id="KW-0811">Translocation</keyword>
<dbReference type="Ensembl" id="ENSMLUT00000029340.1">
    <property type="protein sequence ID" value="ENSMLUP00000017101.1"/>
    <property type="gene ID" value="ENSMLUG00000027367.1"/>
</dbReference>
<dbReference type="STRING" id="59463.ENSMLUP00000017101"/>
<reference evidence="11" key="3">
    <citation type="submission" date="2025-09" db="UniProtKB">
        <authorList>
            <consortium name="Ensembl"/>
        </authorList>
    </citation>
    <scope>IDENTIFICATION</scope>
</reference>